<evidence type="ECO:0000256" key="1">
    <source>
        <dbReference type="ARBA" id="ARBA00004429"/>
    </source>
</evidence>
<evidence type="ECO:0000259" key="12">
    <source>
        <dbReference type="Pfam" id="PF00924"/>
    </source>
</evidence>
<dbReference type="STRING" id="1121393.SAMN02745216_03798"/>
<name>A0A1M6U2W0_9BACT</name>
<dbReference type="GO" id="GO:0008381">
    <property type="term" value="F:mechanosensitive monoatomic ion channel activity"/>
    <property type="evidence" value="ECO:0007669"/>
    <property type="project" value="InterPro"/>
</dbReference>
<evidence type="ECO:0000256" key="2">
    <source>
        <dbReference type="ARBA" id="ARBA00008017"/>
    </source>
</evidence>
<evidence type="ECO:0000256" key="4">
    <source>
        <dbReference type="ARBA" id="ARBA00022519"/>
    </source>
</evidence>
<evidence type="ECO:0000256" key="9">
    <source>
        <dbReference type="ARBA" id="ARBA00093630"/>
    </source>
</evidence>
<comment type="similarity">
    <text evidence="2">Belongs to the MscS (TC 1.A.23) family.</text>
</comment>
<keyword evidence="15" id="KW-1185">Reference proteome</keyword>
<dbReference type="PANTHER" id="PTHR30414">
    <property type="entry name" value="MINICONDUCTANCE MECHANOSENSITIVE CHANNEL YBDG"/>
    <property type="match status" value="1"/>
</dbReference>
<evidence type="ECO:0000256" key="11">
    <source>
        <dbReference type="SAM" id="Phobius"/>
    </source>
</evidence>
<evidence type="ECO:0000313" key="15">
    <source>
        <dbReference type="Proteomes" id="UP000183994"/>
    </source>
</evidence>
<feature type="transmembrane region" description="Helical" evidence="11">
    <location>
        <begin position="76"/>
        <end position="96"/>
    </location>
</feature>
<keyword evidence="3" id="KW-1003">Cell membrane</keyword>
<sequence length="422" mass="47105">MAQLQWMEQMLMKAELSQAAAEFLARIIVVLATVILSAAALYAARRVADTVIPKLKAATKTTLDDLLVEHKVFSRLSLLAPALVVHFALPLLAAGYPQARLALQGGLRLYFIIAGMLVITALVNALHAMYQNLAVSREIPLTSIVQVVKIAVYFIALILGISVVFNKTPVYFISGLGAMTAVLLLVFKDPLLGFVAGIQLIYNKMLKHGDWIEMPKYGADGDVEEITLTTVKVRNFDKTISTVPTYALISDSFKNWRGMQESGGRRIKRAIHIDMNTIKFCTDEMLQRFSRIRYIAKYMEDKGVELAEHNAALGSDGENKINCRRLTNIGTFRAYVIAYLKNHPLVHPDMTFLVRQLPPGENGLPLEIYVFCKDKAWANYEAAQSDIFDHLLAILPEFDLGVFQNPTGRDLRNWGAFQSREG</sequence>
<dbReference type="GO" id="GO:0071470">
    <property type="term" value="P:cellular response to osmotic stress"/>
    <property type="evidence" value="ECO:0007669"/>
    <property type="project" value="InterPro"/>
</dbReference>
<keyword evidence="6 11" id="KW-1133">Transmembrane helix</keyword>
<accession>A0A1M6U2W0</accession>
<feature type="transmembrane region" description="Helical" evidence="11">
    <location>
        <begin position="147"/>
        <end position="165"/>
    </location>
</feature>
<evidence type="ECO:0000256" key="7">
    <source>
        <dbReference type="ARBA" id="ARBA00023016"/>
    </source>
</evidence>
<evidence type="ECO:0000259" key="13">
    <source>
        <dbReference type="Pfam" id="PF21082"/>
    </source>
</evidence>
<dbReference type="Pfam" id="PF00924">
    <property type="entry name" value="MS_channel_2nd"/>
    <property type="match status" value="1"/>
</dbReference>
<dbReference type="AlphaFoldDB" id="A0A1M6U2W0"/>
<dbReference type="InterPro" id="IPR030192">
    <property type="entry name" value="YbdG"/>
</dbReference>
<dbReference type="RefSeq" id="WP_073477838.1">
    <property type="nucleotide sequence ID" value="NZ_FQZU01000029.1"/>
</dbReference>
<gene>
    <name evidence="14" type="ORF">SAMN02745216_03798</name>
</gene>
<organism evidence="14 15">
    <name type="scientific">Desulfatibacillum alkenivorans DSM 16219</name>
    <dbReference type="NCBI Taxonomy" id="1121393"/>
    <lineage>
        <taxon>Bacteria</taxon>
        <taxon>Pseudomonadati</taxon>
        <taxon>Thermodesulfobacteriota</taxon>
        <taxon>Desulfobacteria</taxon>
        <taxon>Desulfobacterales</taxon>
        <taxon>Desulfatibacillaceae</taxon>
        <taxon>Desulfatibacillum</taxon>
    </lineage>
</organism>
<comment type="subcellular location">
    <subcellularLocation>
        <location evidence="1">Cell inner membrane</location>
        <topology evidence="1">Multi-pass membrane protein</topology>
    </subcellularLocation>
</comment>
<keyword evidence="5 11" id="KW-0812">Transmembrane</keyword>
<dbReference type="SUPFAM" id="SSF50182">
    <property type="entry name" value="Sm-like ribonucleoproteins"/>
    <property type="match status" value="1"/>
</dbReference>
<feature type="transmembrane region" description="Helical" evidence="11">
    <location>
        <begin position="171"/>
        <end position="198"/>
    </location>
</feature>
<dbReference type="Gene3D" id="2.30.30.60">
    <property type="match status" value="1"/>
</dbReference>
<feature type="domain" description="Mechanosensitive ion channel MscS" evidence="12">
    <location>
        <begin position="190"/>
        <end position="257"/>
    </location>
</feature>
<dbReference type="InterPro" id="IPR010920">
    <property type="entry name" value="LSM_dom_sf"/>
</dbReference>
<keyword evidence="7" id="KW-0346">Stress response</keyword>
<protein>
    <recommendedName>
        <fullName evidence="9">Mechanosensing system component YbdG</fullName>
    </recommendedName>
    <alternativeName>
        <fullName evidence="10">Mechanosensitive channel homolog YbdG</fullName>
    </alternativeName>
</protein>
<evidence type="ECO:0000256" key="5">
    <source>
        <dbReference type="ARBA" id="ARBA00022692"/>
    </source>
</evidence>
<keyword evidence="8 11" id="KW-0472">Membrane</keyword>
<dbReference type="InterPro" id="IPR049278">
    <property type="entry name" value="MS_channel_C"/>
</dbReference>
<dbReference type="Pfam" id="PF21082">
    <property type="entry name" value="MS_channel_3rd"/>
    <property type="match status" value="1"/>
</dbReference>
<evidence type="ECO:0000256" key="6">
    <source>
        <dbReference type="ARBA" id="ARBA00022989"/>
    </source>
</evidence>
<dbReference type="GO" id="GO:0005886">
    <property type="term" value="C:plasma membrane"/>
    <property type="evidence" value="ECO:0007669"/>
    <property type="project" value="UniProtKB-SubCell"/>
</dbReference>
<dbReference type="EMBL" id="FQZU01000029">
    <property type="protein sequence ID" value="SHK63491.1"/>
    <property type="molecule type" value="Genomic_DNA"/>
</dbReference>
<dbReference type="OrthoDB" id="9775207at2"/>
<evidence type="ECO:0000256" key="10">
    <source>
        <dbReference type="ARBA" id="ARBA00093659"/>
    </source>
</evidence>
<dbReference type="InterPro" id="IPR023408">
    <property type="entry name" value="MscS_beta-dom_sf"/>
</dbReference>
<dbReference type="Proteomes" id="UP000183994">
    <property type="component" value="Unassembled WGS sequence"/>
</dbReference>
<evidence type="ECO:0000256" key="8">
    <source>
        <dbReference type="ARBA" id="ARBA00023136"/>
    </source>
</evidence>
<dbReference type="PANTHER" id="PTHR30414:SF0">
    <property type="entry name" value="MINICONDUCTANCE MECHANOSENSITIVE CHANNEL YBDG"/>
    <property type="match status" value="1"/>
</dbReference>
<keyword evidence="4" id="KW-0997">Cell inner membrane</keyword>
<reference evidence="15" key="1">
    <citation type="submission" date="2016-11" db="EMBL/GenBank/DDBJ databases">
        <authorList>
            <person name="Varghese N."/>
            <person name="Submissions S."/>
        </authorList>
    </citation>
    <scope>NUCLEOTIDE SEQUENCE [LARGE SCALE GENOMIC DNA]</scope>
    <source>
        <strain evidence="15">DSM 16219</strain>
    </source>
</reference>
<dbReference type="InterPro" id="IPR006685">
    <property type="entry name" value="MscS_channel_2nd"/>
</dbReference>
<feature type="transmembrane region" description="Helical" evidence="11">
    <location>
        <begin position="23"/>
        <end position="44"/>
    </location>
</feature>
<proteinExistence type="inferred from homology"/>
<evidence type="ECO:0000313" key="14">
    <source>
        <dbReference type="EMBL" id="SHK63491.1"/>
    </source>
</evidence>
<feature type="domain" description="Mechanosensitive ion channel MscS C-terminal" evidence="13">
    <location>
        <begin position="339"/>
        <end position="397"/>
    </location>
</feature>
<dbReference type="FunFam" id="2.30.30.60:FF:000002">
    <property type="entry name" value="Mechanosensitive ion channel family protein"/>
    <property type="match status" value="1"/>
</dbReference>
<feature type="transmembrane region" description="Helical" evidence="11">
    <location>
        <begin position="108"/>
        <end position="126"/>
    </location>
</feature>
<evidence type="ECO:0000256" key="3">
    <source>
        <dbReference type="ARBA" id="ARBA00022475"/>
    </source>
</evidence>